<dbReference type="Gene3D" id="1.10.8.1220">
    <property type="match status" value="1"/>
</dbReference>
<keyword evidence="3" id="KW-0493">Microtubule</keyword>
<evidence type="ECO:0000256" key="3">
    <source>
        <dbReference type="ARBA" id="ARBA00022701"/>
    </source>
</evidence>
<dbReference type="Gene3D" id="1.20.920.20">
    <property type="match status" value="1"/>
</dbReference>
<evidence type="ECO:0000256" key="6">
    <source>
        <dbReference type="ARBA" id="ARBA00022840"/>
    </source>
</evidence>
<dbReference type="OrthoDB" id="447173at2759"/>
<evidence type="ECO:0000259" key="14">
    <source>
        <dbReference type="Pfam" id="PF12777"/>
    </source>
</evidence>
<dbReference type="Proteomes" id="UP000673691">
    <property type="component" value="Unassembled WGS sequence"/>
</dbReference>
<keyword evidence="4" id="KW-0677">Repeat</keyword>
<evidence type="ECO:0000256" key="11">
    <source>
        <dbReference type="ARBA" id="ARBA00023212"/>
    </source>
</evidence>
<dbReference type="GO" id="GO:0045505">
    <property type="term" value="F:dynein intermediate chain binding"/>
    <property type="evidence" value="ECO:0007669"/>
    <property type="project" value="InterPro"/>
</dbReference>
<keyword evidence="7" id="KW-0243">Dynein</keyword>
<organism evidence="16 17">
    <name type="scientific">Olpidium bornovanus</name>
    <dbReference type="NCBI Taxonomy" id="278681"/>
    <lineage>
        <taxon>Eukaryota</taxon>
        <taxon>Fungi</taxon>
        <taxon>Fungi incertae sedis</taxon>
        <taxon>Olpidiomycota</taxon>
        <taxon>Olpidiomycotina</taxon>
        <taxon>Olpidiomycetes</taxon>
        <taxon>Olpidiales</taxon>
        <taxon>Olpidiaceae</taxon>
        <taxon>Olpidium</taxon>
    </lineage>
</organism>
<evidence type="ECO:0000256" key="8">
    <source>
        <dbReference type="ARBA" id="ARBA00023054"/>
    </source>
</evidence>
<keyword evidence="11" id="KW-0206">Cytoskeleton</keyword>
<evidence type="ECO:0000259" key="15">
    <source>
        <dbReference type="Pfam" id="PF12781"/>
    </source>
</evidence>
<evidence type="ECO:0000256" key="2">
    <source>
        <dbReference type="ARBA" id="ARBA00022490"/>
    </source>
</evidence>
<gene>
    <name evidence="16" type="ORF">BJ554DRAFT_8092</name>
</gene>
<feature type="domain" description="Dynein heavy chain ATP-binding dynein motor region" evidence="15">
    <location>
        <begin position="222"/>
        <end position="442"/>
    </location>
</feature>
<feature type="coiled-coil region" evidence="13">
    <location>
        <begin position="376"/>
        <end position="410"/>
    </location>
</feature>
<keyword evidence="12" id="KW-0966">Cell projection</keyword>
<dbReference type="FunFam" id="1.10.8.1220:FF:000001">
    <property type="entry name" value="Dynein axonemal heavy chain 5"/>
    <property type="match status" value="1"/>
</dbReference>
<dbReference type="PANTHER" id="PTHR22878">
    <property type="entry name" value="DYNEIN HEAVY CHAIN 6, AXONEMAL-LIKE-RELATED"/>
    <property type="match status" value="1"/>
</dbReference>
<evidence type="ECO:0000256" key="9">
    <source>
        <dbReference type="ARBA" id="ARBA00023069"/>
    </source>
</evidence>
<evidence type="ECO:0000256" key="7">
    <source>
        <dbReference type="ARBA" id="ARBA00023017"/>
    </source>
</evidence>
<feature type="non-terminal residue" evidence="16">
    <location>
        <position position="574"/>
    </location>
</feature>
<evidence type="ECO:0000313" key="16">
    <source>
        <dbReference type="EMBL" id="KAG5459929.1"/>
    </source>
</evidence>
<keyword evidence="8 13" id="KW-0175">Coiled coil</keyword>
<feature type="coiled-coil region" evidence="13">
    <location>
        <begin position="76"/>
        <end position="159"/>
    </location>
</feature>
<protein>
    <submittedName>
        <fullName evidence="16">ATP-binding dynein motor region D5-domain-containing protein</fullName>
    </submittedName>
</protein>
<dbReference type="InterPro" id="IPR035706">
    <property type="entry name" value="AAA_9"/>
</dbReference>
<dbReference type="GO" id="GO:0051959">
    <property type="term" value="F:dynein light intermediate chain binding"/>
    <property type="evidence" value="ECO:0007669"/>
    <property type="project" value="InterPro"/>
</dbReference>
<evidence type="ECO:0000313" key="17">
    <source>
        <dbReference type="Proteomes" id="UP000673691"/>
    </source>
</evidence>
<name>A0A8H7ZUV5_9FUNG</name>
<keyword evidence="5" id="KW-0547">Nucleotide-binding</keyword>
<evidence type="ECO:0000256" key="4">
    <source>
        <dbReference type="ARBA" id="ARBA00022737"/>
    </source>
</evidence>
<dbReference type="GO" id="GO:0005524">
    <property type="term" value="F:ATP binding"/>
    <property type="evidence" value="ECO:0007669"/>
    <property type="project" value="UniProtKB-KW"/>
</dbReference>
<evidence type="ECO:0000256" key="10">
    <source>
        <dbReference type="ARBA" id="ARBA00023175"/>
    </source>
</evidence>
<dbReference type="Pfam" id="PF12777">
    <property type="entry name" value="MT"/>
    <property type="match status" value="1"/>
</dbReference>
<keyword evidence="17" id="KW-1185">Reference proteome</keyword>
<dbReference type="Pfam" id="PF12781">
    <property type="entry name" value="AAA_9"/>
    <property type="match status" value="1"/>
</dbReference>
<dbReference type="InterPro" id="IPR026983">
    <property type="entry name" value="DHC"/>
</dbReference>
<evidence type="ECO:0000256" key="12">
    <source>
        <dbReference type="ARBA" id="ARBA00023273"/>
    </source>
</evidence>
<dbReference type="Gene3D" id="6.10.140.1060">
    <property type="match status" value="1"/>
</dbReference>
<dbReference type="InterPro" id="IPR024743">
    <property type="entry name" value="Dynein_HC_stalk"/>
</dbReference>
<comment type="subcellular location">
    <subcellularLocation>
        <location evidence="1">Cytoplasm</location>
        <location evidence="1">Cytoskeleton</location>
        <location evidence="1">Cilium axoneme</location>
    </subcellularLocation>
</comment>
<dbReference type="GO" id="GO:0007018">
    <property type="term" value="P:microtubule-based movement"/>
    <property type="evidence" value="ECO:0007669"/>
    <property type="project" value="InterPro"/>
</dbReference>
<dbReference type="GO" id="GO:0005930">
    <property type="term" value="C:axoneme"/>
    <property type="evidence" value="ECO:0007669"/>
    <property type="project" value="UniProtKB-SubCell"/>
</dbReference>
<dbReference type="PANTHER" id="PTHR22878:SF63">
    <property type="entry name" value="DYNEIN AXONEMAL HEAVY CHAIN 10"/>
    <property type="match status" value="1"/>
</dbReference>
<dbReference type="Gene3D" id="3.40.50.300">
    <property type="entry name" value="P-loop containing nucleotide triphosphate hydrolases"/>
    <property type="match status" value="1"/>
</dbReference>
<evidence type="ECO:0000256" key="5">
    <source>
        <dbReference type="ARBA" id="ARBA00022741"/>
    </source>
</evidence>
<comment type="caution">
    <text evidence="16">The sequence shown here is derived from an EMBL/GenBank/DDBJ whole genome shotgun (WGS) entry which is preliminary data.</text>
</comment>
<dbReference type="InterPro" id="IPR027417">
    <property type="entry name" value="P-loop_NTPase"/>
</dbReference>
<feature type="domain" description="Dynein heavy chain coiled coil stalk" evidence="14">
    <location>
        <begin position="2"/>
        <end position="194"/>
    </location>
</feature>
<dbReference type="EMBL" id="JAEFCI010006050">
    <property type="protein sequence ID" value="KAG5459929.1"/>
    <property type="molecule type" value="Genomic_DNA"/>
</dbReference>
<evidence type="ECO:0000256" key="1">
    <source>
        <dbReference type="ARBA" id="ARBA00004430"/>
    </source>
</evidence>
<keyword evidence="10" id="KW-0505">Motor protein</keyword>
<accession>A0A8H7ZUV5</accession>
<keyword evidence="9" id="KW-0969">Cilium</keyword>
<dbReference type="AlphaFoldDB" id="A0A8H7ZUV5"/>
<keyword evidence="6 16" id="KW-0067">ATP-binding</keyword>
<sequence>MMMSAIDFKTSLTTMNVDAISSSQMKAVKTILREMDMTYQRMTEISSAGAGLFKFVMAVVGYCNVAKVILPKRMAVASLEKNLALSKNEYDKITKELKALNEELAALQENFHKAKEEQQELKSMAEVMERRLRAADKLISGLESERVRWLKDLEALQNERVQLLGDCLLVSAFLSYTGAFNWEFRHELIYGNWMVDLRARKIPMSENFKVEKLLATEVEMSKWASEGLPADELSIQNGILTTKGSRFPLCIDPQQQAVNWIKRKEAQNNLKVCTFNDSDFLKHLEMAVTYGFPFLFEDVDEYIDPVIDNILEKNIRSAGARRFIVLGDKEVDYDPNFRLYLVSKLANPTYSPKVFGSAIVINYSVTFKGLQDQLLNVVVAHERKELEEQRERLITEMSQNKSLLKDLEDTLLRELASSTGMMLDNIELIRTLESTKTKAVEIAQKLTLANQTSAEVEQSRDAYRPAAKCGAVLFFVLSELAVINPMYEYSLSAFLEVFNQSLARSKPDPILSKRLPKIIDTLKYAVYNYACTGLFENHKLMFSLQMTLKLMEADGQIDTKELDFFLKGNISLEN</sequence>
<keyword evidence="2" id="KW-0963">Cytoplasm</keyword>
<reference evidence="16 17" key="1">
    <citation type="journal article" name="Sci. Rep.">
        <title>Genome-scale phylogenetic analyses confirm Olpidium as the closest living zoosporic fungus to the non-flagellated, terrestrial fungi.</title>
        <authorList>
            <person name="Chang Y."/>
            <person name="Rochon D."/>
            <person name="Sekimoto S."/>
            <person name="Wang Y."/>
            <person name="Chovatia M."/>
            <person name="Sandor L."/>
            <person name="Salamov A."/>
            <person name="Grigoriev I.V."/>
            <person name="Stajich J.E."/>
            <person name="Spatafora J.W."/>
        </authorList>
    </citation>
    <scope>NUCLEOTIDE SEQUENCE [LARGE SCALE GENOMIC DNA]</scope>
    <source>
        <strain evidence="16">S191</strain>
    </source>
</reference>
<evidence type="ECO:0000256" key="13">
    <source>
        <dbReference type="SAM" id="Coils"/>
    </source>
</evidence>
<dbReference type="GO" id="GO:0005874">
    <property type="term" value="C:microtubule"/>
    <property type="evidence" value="ECO:0007669"/>
    <property type="project" value="UniProtKB-KW"/>
</dbReference>
<proteinExistence type="predicted"/>
<dbReference type="GO" id="GO:0030286">
    <property type="term" value="C:dynein complex"/>
    <property type="evidence" value="ECO:0007669"/>
    <property type="project" value="UniProtKB-KW"/>
</dbReference>
<dbReference type="FunFam" id="3.40.50.300:FF:000049">
    <property type="entry name" value="Dynein, axonemal, heavy chain 5"/>
    <property type="match status" value="1"/>
</dbReference>